<dbReference type="InterPro" id="IPR036013">
    <property type="entry name" value="Band_7/SPFH_dom_sf"/>
</dbReference>
<evidence type="ECO:0000313" key="12">
    <source>
        <dbReference type="EMBL" id="CAF4107536.1"/>
    </source>
</evidence>
<dbReference type="InterPro" id="IPR011009">
    <property type="entry name" value="Kinase-like_dom_sf"/>
</dbReference>
<evidence type="ECO:0000256" key="1">
    <source>
        <dbReference type="ARBA" id="ARBA00004173"/>
    </source>
</evidence>
<dbReference type="Gene3D" id="3.30.479.30">
    <property type="entry name" value="Band 7 domain"/>
    <property type="match status" value="1"/>
</dbReference>
<evidence type="ECO:0000256" key="7">
    <source>
        <dbReference type="ARBA" id="ARBA00022840"/>
    </source>
</evidence>
<name>A0A819VE98_9BILA</name>
<dbReference type="SUPFAM" id="SSF117892">
    <property type="entry name" value="Band 7/SPFH domain"/>
    <property type="match status" value="1"/>
</dbReference>
<evidence type="ECO:0000256" key="2">
    <source>
        <dbReference type="ARBA" id="ARBA00008164"/>
    </source>
</evidence>
<dbReference type="InterPro" id="IPR001107">
    <property type="entry name" value="Band_7"/>
</dbReference>
<evidence type="ECO:0000256" key="6">
    <source>
        <dbReference type="ARBA" id="ARBA00022777"/>
    </source>
</evidence>
<dbReference type="Gene3D" id="3.30.200.20">
    <property type="entry name" value="Phosphorylase Kinase, domain 1"/>
    <property type="match status" value="1"/>
</dbReference>
<evidence type="ECO:0000256" key="10">
    <source>
        <dbReference type="SAM" id="MobiDB-lite"/>
    </source>
</evidence>
<keyword evidence="6" id="KW-0418">Kinase</keyword>
<dbReference type="GO" id="GO:0016020">
    <property type="term" value="C:membrane"/>
    <property type="evidence" value="ECO:0007669"/>
    <property type="project" value="InterPro"/>
</dbReference>
<keyword evidence="4" id="KW-0808">Transferase</keyword>
<dbReference type="Proteomes" id="UP000663842">
    <property type="component" value="Unassembled WGS sequence"/>
</dbReference>
<evidence type="ECO:0000313" key="13">
    <source>
        <dbReference type="Proteomes" id="UP000663842"/>
    </source>
</evidence>
<gene>
    <name evidence="12" type="ORF">UXM345_LOCUS22617</name>
</gene>
<keyword evidence="7" id="KW-0067">ATP-binding</keyword>
<dbReference type="PROSITE" id="PS50011">
    <property type="entry name" value="PROTEIN_KINASE_DOM"/>
    <property type="match status" value="1"/>
</dbReference>
<keyword evidence="5" id="KW-0547">Nucleotide-binding</keyword>
<feature type="region of interest" description="Disordered" evidence="10">
    <location>
        <begin position="683"/>
        <end position="709"/>
    </location>
</feature>
<dbReference type="EMBL" id="CAJOBF010003759">
    <property type="protein sequence ID" value="CAF4107536.1"/>
    <property type="molecule type" value="Genomic_DNA"/>
</dbReference>
<dbReference type="GO" id="GO:0005739">
    <property type="term" value="C:mitochondrion"/>
    <property type="evidence" value="ECO:0007669"/>
    <property type="project" value="UniProtKB-SubCell"/>
</dbReference>
<organism evidence="12 13">
    <name type="scientific">Rotaria magnacalcarata</name>
    <dbReference type="NCBI Taxonomy" id="392030"/>
    <lineage>
        <taxon>Eukaryota</taxon>
        <taxon>Metazoa</taxon>
        <taxon>Spiralia</taxon>
        <taxon>Gnathifera</taxon>
        <taxon>Rotifera</taxon>
        <taxon>Eurotatoria</taxon>
        <taxon>Bdelloidea</taxon>
        <taxon>Philodinida</taxon>
        <taxon>Philodinidae</taxon>
        <taxon>Rotaria</taxon>
    </lineage>
</organism>
<dbReference type="CDD" id="cd08829">
    <property type="entry name" value="SPFH_paraslipin"/>
    <property type="match status" value="1"/>
</dbReference>
<comment type="similarity">
    <text evidence="2">Belongs to the band 7/mec-2 family.</text>
</comment>
<dbReference type="PANTHER" id="PTHR43327">
    <property type="entry name" value="STOMATIN-LIKE PROTEIN 2, MITOCHONDRIAL"/>
    <property type="match status" value="1"/>
</dbReference>
<feature type="coiled-coil region" evidence="9">
    <location>
        <begin position="589"/>
        <end position="623"/>
    </location>
</feature>
<dbReference type="InterPro" id="IPR001972">
    <property type="entry name" value="Stomatin_HflK_fam"/>
</dbReference>
<evidence type="ECO:0000256" key="4">
    <source>
        <dbReference type="ARBA" id="ARBA00022679"/>
    </source>
</evidence>
<dbReference type="PRINTS" id="PR00721">
    <property type="entry name" value="STOMATIN"/>
</dbReference>
<dbReference type="PANTHER" id="PTHR43327:SF10">
    <property type="entry name" value="STOMATIN-LIKE PROTEIN 2, MITOCHONDRIAL"/>
    <property type="match status" value="1"/>
</dbReference>
<dbReference type="SUPFAM" id="SSF56112">
    <property type="entry name" value="Protein kinase-like (PK-like)"/>
    <property type="match status" value="1"/>
</dbReference>
<evidence type="ECO:0000256" key="5">
    <source>
        <dbReference type="ARBA" id="ARBA00022741"/>
    </source>
</evidence>
<sequence>MPTAKSENYAIDEVIVEDSLVGIYKARYLPTNAEVAIKKIKVGRHGEYTDWAEPAAENEMQMLRKLNHPNVIKLLDSFYTTDSKVAVLVFELMYADLGRLIHCTDNRYNHSHIKCMTHMMLSGLEYIHSSNIMHLDIKPGNIMIDNQGIIKIADFGISIYADDTSRKLHRLPPAWYRSPEFLLGDRQYGTSTDLWSLGVVIGELINRHIIFPSKSEIEQILMIYRLLGPPDDKTWPEAKTFKHFLQFHDESLLNHEETFEKKFLRANEQELILLKSLLVMNPKHRATAKQALESSYFITGSPICKPEDIPRSAAPRHRHSRDPFHMNDLSINDENLPSDYSHLNKVIFVNMAFVLNKTLGPIVSRRLLQRVITTTAREQQLRFRSRLPYNTVILFVPQQEAWVVERMGKFFKTLNPGLNFLLPVLDSIRYVQSLKEIAIEIPSQTAISKDNVTLTIDGVLYLKVYDAYLASYGVEDAEFAVTQLAQTTMRSEIGKIALDTLFRERESLNVGIVEAINKAAKAWGIVCLRYEIRDIRLPPKVQEAMQMQVEAERRKRATVLESEGVREAQINKAEGTKQATILASEGFKLEQINNANGEAEAIRAKANARAEALKIVADQLQSEQGRNAASFQIAEQYVHAFGNLARTNNTILLPTNTGDMSSMVASALSIYKNLQTKDLQSFTSRSPAIESSPTDVQPVKKSTSAKDKQ</sequence>
<dbReference type="InterPro" id="IPR008271">
    <property type="entry name" value="Ser/Thr_kinase_AS"/>
</dbReference>
<dbReference type="Pfam" id="PF00069">
    <property type="entry name" value="Pkinase"/>
    <property type="match status" value="1"/>
</dbReference>
<evidence type="ECO:0000256" key="8">
    <source>
        <dbReference type="ARBA" id="ARBA00023128"/>
    </source>
</evidence>
<comment type="caution">
    <text evidence="12">The sequence shown here is derived from an EMBL/GenBank/DDBJ whole genome shotgun (WGS) entry which is preliminary data.</text>
</comment>
<dbReference type="AlphaFoldDB" id="A0A819VE98"/>
<dbReference type="GO" id="GO:0007005">
    <property type="term" value="P:mitochondrion organization"/>
    <property type="evidence" value="ECO:0007669"/>
    <property type="project" value="TreeGrafter"/>
</dbReference>
<dbReference type="Pfam" id="PF16200">
    <property type="entry name" value="Band_7_C"/>
    <property type="match status" value="1"/>
</dbReference>
<keyword evidence="3" id="KW-0723">Serine/threonine-protein kinase</keyword>
<evidence type="ECO:0000256" key="3">
    <source>
        <dbReference type="ARBA" id="ARBA00022527"/>
    </source>
</evidence>
<dbReference type="SMART" id="SM00220">
    <property type="entry name" value="S_TKc"/>
    <property type="match status" value="1"/>
</dbReference>
<accession>A0A819VE98</accession>
<reference evidence="12" key="1">
    <citation type="submission" date="2021-02" db="EMBL/GenBank/DDBJ databases">
        <authorList>
            <person name="Nowell W R."/>
        </authorList>
    </citation>
    <scope>NUCLEOTIDE SEQUENCE</scope>
</reference>
<evidence type="ECO:0000259" key="11">
    <source>
        <dbReference type="PROSITE" id="PS50011"/>
    </source>
</evidence>
<dbReference type="Gene3D" id="1.10.510.10">
    <property type="entry name" value="Transferase(Phosphotransferase) domain 1"/>
    <property type="match status" value="1"/>
</dbReference>
<dbReference type="InterPro" id="IPR050710">
    <property type="entry name" value="Band7/mec-2_domain"/>
</dbReference>
<protein>
    <recommendedName>
        <fullName evidence="11">Protein kinase domain-containing protein</fullName>
    </recommendedName>
</protein>
<dbReference type="InterPro" id="IPR000719">
    <property type="entry name" value="Prot_kinase_dom"/>
</dbReference>
<evidence type="ECO:0000256" key="9">
    <source>
        <dbReference type="SAM" id="Coils"/>
    </source>
</evidence>
<dbReference type="SMART" id="SM00244">
    <property type="entry name" value="PHB"/>
    <property type="match status" value="1"/>
</dbReference>
<proteinExistence type="inferred from homology"/>
<dbReference type="FunFam" id="3.30.479.30:FF:000008">
    <property type="entry name" value="Stomatin-like protein 2, mitochondrial"/>
    <property type="match status" value="1"/>
</dbReference>
<comment type="subcellular location">
    <subcellularLocation>
        <location evidence="1">Mitochondrion</location>
    </subcellularLocation>
</comment>
<keyword evidence="9" id="KW-0175">Coiled coil</keyword>
<dbReference type="InterPro" id="IPR032435">
    <property type="entry name" value="STML2-like_C"/>
</dbReference>
<dbReference type="PROSITE" id="PS00108">
    <property type="entry name" value="PROTEIN_KINASE_ST"/>
    <property type="match status" value="1"/>
</dbReference>
<dbReference type="FunFam" id="1.10.510.10:FF:000624">
    <property type="entry name" value="Mitogen-activated protein kinase"/>
    <property type="match status" value="1"/>
</dbReference>
<keyword evidence="8" id="KW-0496">Mitochondrion</keyword>
<dbReference type="GO" id="GO:0004674">
    <property type="term" value="F:protein serine/threonine kinase activity"/>
    <property type="evidence" value="ECO:0007669"/>
    <property type="project" value="UniProtKB-KW"/>
</dbReference>
<feature type="compositionally biased region" description="Polar residues" evidence="10">
    <location>
        <begin position="683"/>
        <end position="695"/>
    </location>
</feature>
<feature type="domain" description="Protein kinase" evidence="11">
    <location>
        <begin position="9"/>
        <end position="297"/>
    </location>
</feature>
<dbReference type="GO" id="GO:0005524">
    <property type="term" value="F:ATP binding"/>
    <property type="evidence" value="ECO:0007669"/>
    <property type="project" value="UniProtKB-KW"/>
</dbReference>
<dbReference type="Pfam" id="PF01145">
    <property type="entry name" value="Band_7"/>
    <property type="match status" value="1"/>
</dbReference>